<gene>
    <name evidence="10 14" type="primary">murG</name>
    <name evidence="14" type="ORF">DRB17_13545</name>
</gene>
<sequence length="390" mass="41258">MSAARTKRIVLAAGGTGGHMFPAQALAAELLQRGYRPVLITDKRGGGFGPELSDQVETYRIAAAGFAGGDIMAKVKSLLSLGIGYLQARRLLKRLQPEAVVGFGGYAALPTVMAAAHRHLRVILHEQNAVLGRTNRLLASKADIVATSFPEVRGLREADRDKAVLTGNPVRGQIAALGRKPYAVANAHGHLRLLVTGGSQGARVFNDLVPRAVALLPEPLRRRLMISQQVRGTDLEAVRQAYQGTHVQVELQSFFEDLPDRLKSAHLVICRSGASTVTELSTAGRPAILVPYPFAADDHQTANAQAFAKGGGGWVMPQSTLTPEALAERLNEVLSDTATLTGAANAARAFGQPDSAARLADLVTGVHRTNGDEKGHGHANGNRNGKEAAA</sequence>
<dbReference type="InterPro" id="IPR004276">
    <property type="entry name" value="GlycoTrans_28_N"/>
</dbReference>
<dbReference type="UniPathway" id="UPA00219"/>
<feature type="region of interest" description="Disordered" evidence="11">
    <location>
        <begin position="367"/>
        <end position="390"/>
    </location>
</feature>
<dbReference type="PANTHER" id="PTHR21015:SF22">
    <property type="entry name" value="GLYCOSYLTRANSFERASE"/>
    <property type="match status" value="1"/>
</dbReference>
<dbReference type="Pfam" id="PF04101">
    <property type="entry name" value="Glyco_tran_28_C"/>
    <property type="match status" value="1"/>
</dbReference>
<keyword evidence="8 10" id="KW-0131">Cell cycle</keyword>
<dbReference type="NCBIfam" id="TIGR01133">
    <property type="entry name" value="murG"/>
    <property type="match status" value="1"/>
</dbReference>
<feature type="binding site" evidence="10">
    <location>
        <begin position="16"/>
        <end position="18"/>
    </location>
    <ligand>
        <name>UDP-N-acetyl-alpha-D-glucosamine</name>
        <dbReference type="ChEBI" id="CHEBI:57705"/>
    </ligand>
</feature>
<dbReference type="GO" id="GO:0009252">
    <property type="term" value="P:peptidoglycan biosynthetic process"/>
    <property type="evidence" value="ECO:0007669"/>
    <property type="project" value="UniProtKB-UniRule"/>
</dbReference>
<reference evidence="14 15" key="1">
    <citation type="submission" date="2018-07" db="EMBL/GenBank/DDBJ databases">
        <title>Venubactetium sediminum gen. nov., sp. nov., isolated from a marine solar saltern.</title>
        <authorList>
            <person name="Wang S."/>
        </authorList>
    </citation>
    <scope>NUCLEOTIDE SEQUENCE [LARGE SCALE GENOMIC DNA]</scope>
    <source>
        <strain evidence="14 15">WD2A32</strain>
    </source>
</reference>
<feature type="binding site" evidence="10">
    <location>
        <position position="128"/>
    </location>
    <ligand>
        <name>UDP-N-acetyl-alpha-D-glucosamine</name>
        <dbReference type="ChEBI" id="CHEBI:57705"/>
    </ligand>
</feature>
<dbReference type="Pfam" id="PF03033">
    <property type="entry name" value="Glyco_transf_28"/>
    <property type="match status" value="1"/>
</dbReference>
<accession>A0A369T7I9</accession>
<feature type="binding site" evidence="10">
    <location>
        <position position="199"/>
    </location>
    <ligand>
        <name>UDP-N-acetyl-alpha-D-glucosamine</name>
        <dbReference type="ChEBI" id="CHEBI:57705"/>
    </ligand>
</feature>
<protein>
    <recommendedName>
        <fullName evidence="10">UDP-N-acetylglucosamine--N-acetylmuramyl-(pentapeptide) pyrophosphoryl-undecaprenol N-acetylglucosamine transferase</fullName>
        <ecNumber evidence="10">2.4.1.227</ecNumber>
    </recommendedName>
    <alternativeName>
        <fullName evidence="10">Undecaprenyl-PP-MurNAc-pentapeptide-UDPGlcNAc GlcNAc transferase</fullName>
    </alternativeName>
</protein>
<evidence type="ECO:0000313" key="14">
    <source>
        <dbReference type="EMBL" id="RDD61291.1"/>
    </source>
</evidence>
<dbReference type="GO" id="GO:0005975">
    <property type="term" value="P:carbohydrate metabolic process"/>
    <property type="evidence" value="ECO:0007669"/>
    <property type="project" value="InterPro"/>
</dbReference>
<dbReference type="CDD" id="cd03785">
    <property type="entry name" value="GT28_MurG"/>
    <property type="match status" value="1"/>
</dbReference>
<comment type="similarity">
    <text evidence="10">Belongs to the glycosyltransferase 28 family. MurG subfamily.</text>
</comment>
<dbReference type="GO" id="GO:0071555">
    <property type="term" value="P:cell wall organization"/>
    <property type="evidence" value="ECO:0007669"/>
    <property type="project" value="UniProtKB-KW"/>
</dbReference>
<keyword evidence="4 10" id="KW-0808">Transferase</keyword>
<name>A0A369T7I9_9PROT</name>
<dbReference type="EC" id="2.4.1.227" evidence="10"/>
<evidence type="ECO:0000256" key="1">
    <source>
        <dbReference type="ARBA" id="ARBA00022475"/>
    </source>
</evidence>
<comment type="caution">
    <text evidence="10">Lacks conserved residue(s) required for the propagation of feature annotation.</text>
</comment>
<evidence type="ECO:0000259" key="13">
    <source>
        <dbReference type="Pfam" id="PF04101"/>
    </source>
</evidence>
<evidence type="ECO:0000256" key="5">
    <source>
        <dbReference type="ARBA" id="ARBA00022960"/>
    </source>
</evidence>
<keyword evidence="2 10" id="KW-0132">Cell division</keyword>
<evidence type="ECO:0000256" key="8">
    <source>
        <dbReference type="ARBA" id="ARBA00023306"/>
    </source>
</evidence>
<evidence type="ECO:0000256" key="7">
    <source>
        <dbReference type="ARBA" id="ARBA00023136"/>
    </source>
</evidence>
<evidence type="ECO:0000256" key="6">
    <source>
        <dbReference type="ARBA" id="ARBA00022984"/>
    </source>
</evidence>
<feature type="binding site" evidence="10">
    <location>
        <position position="171"/>
    </location>
    <ligand>
        <name>UDP-N-acetyl-alpha-D-glucosamine</name>
        <dbReference type="ChEBI" id="CHEBI:57705"/>
    </ligand>
</feature>
<dbReference type="PANTHER" id="PTHR21015">
    <property type="entry name" value="UDP-N-ACETYLGLUCOSAMINE--N-ACETYLMURAMYL-(PENTAPEPTIDE) PYROPHOSPHORYL-UNDECAPRENOL N-ACETYLGLUCOSAMINE TRANSFERASE 1"/>
    <property type="match status" value="1"/>
</dbReference>
<evidence type="ECO:0000256" key="3">
    <source>
        <dbReference type="ARBA" id="ARBA00022676"/>
    </source>
</evidence>
<dbReference type="AlphaFoldDB" id="A0A369T7I9"/>
<comment type="caution">
    <text evidence="14">The sequence shown here is derived from an EMBL/GenBank/DDBJ whole genome shotgun (WGS) entry which is preliminary data.</text>
</comment>
<dbReference type="Gene3D" id="3.40.50.2000">
    <property type="entry name" value="Glycogen Phosphorylase B"/>
    <property type="match status" value="2"/>
</dbReference>
<dbReference type="InterPro" id="IPR007235">
    <property type="entry name" value="Glyco_trans_28_C"/>
</dbReference>
<keyword evidence="7 10" id="KW-0472">Membrane</keyword>
<organism evidence="14 15">
    <name type="scientific">Ferruginivarius sediminum</name>
    <dbReference type="NCBI Taxonomy" id="2661937"/>
    <lineage>
        <taxon>Bacteria</taxon>
        <taxon>Pseudomonadati</taxon>
        <taxon>Pseudomonadota</taxon>
        <taxon>Alphaproteobacteria</taxon>
        <taxon>Rhodospirillales</taxon>
        <taxon>Rhodospirillaceae</taxon>
        <taxon>Ferruginivarius</taxon>
    </lineage>
</organism>
<dbReference type="InterPro" id="IPR006009">
    <property type="entry name" value="GlcNAc_MurG"/>
</dbReference>
<evidence type="ECO:0000256" key="10">
    <source>
        <dbReference type="HAMAP-Rule" id="MF_00033"/>
    </source>
</evidence>
<comment type="pathway">
    <text evidence="10">Cell wall biogenesis; peptidoglycan biosynthesis.</text>
</comment>
<keyword evidence="9 10" id="KW-0961">Cell wall biogenesis/degradation</keyword>
<feature type="domain" description="Glycosyl transferase family 28 C-terminal" evidence="13">
    <location>
        <begin position="193"/>
        <end position="357"/>
    </location>
</feature>
<comment type="function">
    <text evidence="10">Cell wall formation. Catalyzes the transfer of a GlcNAc subunit on undecaprenyl-pyrophosphoryl-MurNAc-pentapeptide (lipid intermediate I) to form undecaprenyl-pyrophosphoryl-MurNAc-(pentapeptide)GlcNAc (lipid intermediate II).</text>
</comment>
<keyword evidence="6 10" id="KW-0573">Peptidoglycan synthesis</keyword>
<evidence type="ECO:0000256" key="11">
    <source>
        <dbReference type="SAM" id="MobiDB-lite"/>
    </source>
</evidence>
<keyword evidence="3 10" id="KW-0328">Glycosyltransferase</keyword>
<evidence type="ECO:0000313" key="15">
    <source>
        <dbReference type="Proteomes" id="UP000253941"/>
    </source>
</evidence>
<proteinExistence type="inferred from homology"/>
<dbReference type="GO" id="GO:0051301">
    <property type="term" value="P:cell division"/>
    <property type="evidence" value="ECO:0007669"/>
    <property type="project" value="UniProtKB-KW"/>
</dbReference>
<evidence type="ECO:0000256" key="4">
    <source>
        <dbReference type="ARBA" id="ARBA00022679"/>
    </source>
</evidence>
<comment type="catalytic activity">
    <reaction evidence="10">
        <text>di-trans,octa-cis-undecaprenyl diphospho-N-acetyl-alpha-D-muramoyl-L-alanyl-D-glutamyl-meso-2,6-diaminopimeloyl-D-alanyl-D-alanine + UDP-N-acetyl-alpha-D-glucosamine = di-trans,octa-cis-undecaprenyl diphospho-[N-acetyl-alpha-D-glucosaminyl-(1-&gt;4)]-N-acetyl-alpha-D-muramoyl-L-alanyl-D-glutamyl-meso-2,6-diaminopimeloyl-D-alanyl-D-alanine + UDP + H(+)</text>
        <dbReference type="Rhea" id="RHEA:31227"/>
        <dbReference type="ChEBI" id="CHEBI:15378"/>
        <dbReference type="ChEBI" id="CHEBI:57705"/>
        <dbReference type="ChEBI" id="CHEBI:58223"/>
        <dbReference type="ChEBI" id="CHEBI:61387"/>
        <dbReference type="ChEBI" id="CHEBI:61388"/>
        <dbReference type="EC" id="2.4.1.227"/>
    </reaction>
</comment>
<dbReference type="Proteomes" id="UP000253941">
    <property type="component" value="Unassembled WGS sequence"/>
</dbReference>
<comment type="subcellular location">
    <subcellularLocation>
        <location evidence="10">Cell membrane</location>
        <topology evidence="10">Peripheral membrane protein</topology>
        <orientation evidence="10">Cytoplasmic side</orientation>
    </subcellularLocation>
</comment>
<dbReference type="EMBL" id="QPMH01000013">
    <property type="protein sequence ID" value="RDD61291.1"/>
    <property type="molecule type" value="Genomic_DNA"/>
</dbReference>
<feature type="domain" description="Glycosyltransferase family 28 N-terminal" evidence="12">
    <location>
        <begin position="9"/>
        <end position="146"/>
    </location>
</feature>
<dbReference type="GO" id="GO:0051991">
    <property type="term" value="F:UDP-N-acetyl-D-glucosamine:N-acetylmuramoyl-L-alanyl-D-glutamyl-meso-2,6-diaminopimelyl-D-alanyl-D-alanine-diphosphoundecaprenol 4-beta-N-acetylglucosaminlytransferase activity"/>
    <property type="evidence" value="ECO:0007669"/>
    <property type="project" value="RHEA"/>
</dbReference>
<keyword evidence="15" id="KW-1185">Reference proteome</keyword>
<evidence type="ECO:0000256" key="9">
    <source>
        <dbReference type="ARBA" id="ARBA00023316"/>
    </source>
</evidence>
<dbReference type="HAMAP" id="MF_00033">
    <property type="entry name" value="MurG"/>
    <property type="match status" value="1"/>
</dbReference>
<feature type="binding site" evidence="10">
    <location>
        <position position="300"/>
    </location>
    <ligand>
        <name>UDP-N-acetyl-alpha-D-glucosamine</name>
        <dbReference type="ChEBI" id="CHEBI:57705"/>
    </ligand>
</feature>
<keyword evidence="5 10" id="KW-0133">Cell shape</keyword>
<dbReference type="SUPFAM" id="SSF53756">
    <property type="entry name" value="UDP-Glycosyltransferase/glycogen phosphorylase"/>
    <property type="match status" value="1"/>
</dbReference>
<dbReference type="RefSeq" id="WP_114582753.1">
    <property type="nucleotide sequence ID" value="NZ_QPMH01000013.1"/>
</dbReference>
<evidence type="ECO:0000259" key="12">
    <source>
        <dbReference type="Pfam" id="PF03033"/>
    </source>
</evidence>
<evidence type="ECO:0000256" key="2">
    <source>
        <dbReference type="ARBA" id="ARBA00022618"/>
    </source>
</evidence>
<dbReference type="GO" id="GO:0050511">
    <property type="term" value="F:undecaprenyldiphospho-muramoylpentapeptide beta-N-acetylglucosaminyltransferase activity"/>
    <property type="evidence" value="ECO:0007669"/>
    <property type="project" value="UniProtKB-UniRule"/>
</dbReference>
<dbReference type="GO" id="GO:0005886">
    <property type="term" value="C:plasma membrane"/>
    <property type="evidence" value="ECO:0007669"/>
    <property type="project" value="UniProtKB-SubCell"/>
</dbReference>
<dbReference type="GO" id="GO:0008360">
    <property type="term" value="P:regulation of cell shape"/>
    <property type="evidence" value="ECO:0007669"/>
    <property type="project" value="UniProtKB-KW"/>
</dbReference>
<keyword evidence="1 10" id="KW-1003">Cell membrane</keyword>